<comment type="caution">
    <text evidence="2">The sequence shown here is derived from an EMBL/GenBank/DDBJ whole genome shotgun (WGS) entry which is preliminary data.</text>
</comment>
<feature type="transmembrane region" description="Helical" evidence="1">
    <location>
        <begin position="16"/>
        <end position="38"/>
    </location>
</feature>
<name>A0A7J4IV14_9ARCH</name>
<protein>
    <submittedName>
        <fullName evidence="2">Uncharacterized protein</fullName>
    </submittedName>
</protein>
<dbReference type="EMBL" id="JAGVWF010000050">
    <property type="protein sequence ID" value="MBS3059493.1"/>
    <property type="molecule type" value="Genomic_DNA"/>
</dbReference>
<evidence type="ECO:0000313" key="2">
    <source>
        <dbReference type="EMBL" id="HIH08065.1"/>
    </source>
</evidence>
<reference evidence="4" key="1">
    <citation type="journal article" date="2020" name="bioRxiv">
        <title>A rank-normalized archaeal taxonomy based on genome phylogeny resolves widespread incomplete and uneven classifications.</title>
        <authorList>
            <person name="Rinke C."/>
            <person name="Chuvochina M."/>
            <person name="Mussig A.J."/>
            <person name="Chaumeil P.-A."/>
            <person name="Waite D.W."/>
            <person name="Whitman W.B."/>
            <person name="Parks D.H."/>
            <person name="Hugenholtz P."/>
        </authorList>
    </citation>
    <scope>NUCLEOTIDE SEQUENCE [LARGE SCALE GENOMIC DNA]</scope>
</reference>
<gene>
    <name evidence="2" type="ORF">HA237_01705</name>
    <name evidence="3" type="ORF">J4224_03680</name>
</gene>
<keyword evidence="1" id="KW-1133">Transmembrane helix</keyword>
<evidence type="ECO:0000313" key="3">
    <source>
        <dbReference type="EMBL" id="MBS3059493.1"/>
    </source>
</evidence>
<evidence type="ECO:0000256" key="1">
    <source>
        <dbReference type="SAM" id="Phobius"/>
    </source>
</evidence>
<keyword evidence="1" id="KW-0812">Transmembrane</keyword>
<sequence>MGFPELGERAQGEWSSIYLIIIFIIAALLLIALIKPMFKKSQEIVKRQPLIN</sequence>
<reference evidence="3" key="3">
    <citation type="submission" date="2021-05" db="EMBL/GenBank/DDBJ databases">
        <title>Protein family content uncovers lineage relationships and bacterial pathway maintenance mechanisms in DPANN archaea.</title>
        <authorList>
            <person name="Castelle C.J."/>
            <person name="Meheust R."/>
            <person name="Jaffe A.L."/>
            <person name="Seitz K."/>
            <person name="Gong X."/>
            <person name="Baker B.J."/>
            <person name="Banfield J.F."/>
        </authorList>
    </citation>
    <scope>NUCLEOTIDE SEQUENCE</scope>
    <source>
        <strain evidence="3">RIFCSPHIGHO2_01_FULL_GW2011_AR10_43_9</strain>
    </source>
</reference>
<proteinExistence type="predicted"/>
<evidence type="ECO:0000313" key="4">
    <source>
        <dbReference type="Proteomes" id="UP000577419"/>
    </source>
</evidence>
<dbReference type="Proteomes" id="UP000683213">
    <property type="component" value="Unassembled WGS sequence"/>
</dbReference>
<reference evidence="3" key="2">
    <citation type="submission" date="2021-03" db="EMBL/GenBank/DDBJ databases">
        <authorList>
            <person name="Jaffe A."/>
        </authorList>
    </citation>
    <scope>NUCLEOTIDE SEQUENCE</scope>
    <source>
        <strain evidence="3">RIFCSPHIGHO2_01_FULL_GW2011_AR10_43_9</strain>
    </source>
</reference>
<dbReference type="AlphaFoldDB" id="A0A7J4IV14"/>
<keyword evidence="1" id="KW-0472">Membrane</keyword>
<dbReference type="EMBL" id="DUFG01000011">
    <property type="protein sequence ID" value="HIH08065.1"/>
    <property type="molecule type" value="Genomic_DNA"/>
</dbReference>
<organism evidence="2 4">
    <name type="scientific">Candidatus Iainarchaeum sp</name>
    <dbReference type="NCBI Taxonomy" id="3101447"/>
    <lineage>
        <taxon>Archaea</taxon>
        <taxon>Candidatus Iainarchaeota</taxon>
        <taxon>Candidatus Iainarchaeia</taxon>
        <taxon>Candidatus Iainarchaeales</taxon>
        <taxon>Candidatus Iainarchaeaceae</taxon>
        <taxon>Candidatus Iainarchaeum</taxon>
    </lineage>
</organism>
<accession>A0A7J4IV14</accession>
<dbReference type="Proteomes" id="UP000577419">
    <property type="component" value="Unassembled WGS sequence"/>
</dbReference>